<dbReference type="OrthoDB" id="9762169at2"/>
<keyword evidence="3" id="KW-0732">Signal</keyword>
<feature type="domain" description="Protein kinase" evidence="8">
    <location>
        <begin position="15"/>
        <end position="263"/>
    </location>
</feature>
<dbReference type="AlphaFoldDB" id="K4QW30"/>
<dbReference type="HOGENOM" id="CLU_023679_0_0_11"/>
<dbReference type="PROSITE" id="PS00108">
    <property type="entry name" value="PROTEIN_KINASE_ST"/>
    <property type="match status" value="1"/>
</dbReference>
<gene>
    <name evidence="9" type="ORF">BN159_0651</name>
</gene>
<keyword evidence="6 7" id="KW-0067">ATP-binding</keyword>
<keyword evidence="4 7" id="KW-0547">Nucleotide-binding</keyword>
<dbReference type="PROSITE" id="PS00107">
    <property type="entry name" value="PROTEIN_KINASE_ATP"/>
    <property type="match status" value="1"/>
</dbReference>
<dbReference type="PATRIC" id="fig|1214101.3.peg.659"/>
<dbReference type="SUPFAM" id="SSF56112">
    <property type="entry name" value="Protein kinase-like (PK-like)"/>
    <property type="match status" value="1"/>
</dbReference>
<feature type="binding site" evidence="7">
    <location>
        <position position="43"/>
    </location>
    <ligand>
        <name>ATP</name>
        <dbReference type="ChEBI" id="CHEBI:30616"/>
    </ligand>
</feature>
<dbReference type="Pfam" id="PF00069">
    <property type="entry name" value="Pkinase"/>
    <property type="match status" value="1"/>
</dbReference>
<dbReference type="Pfam" id="PF13458">
    <property type="entry name" value="Peripla_BP_6"/>
    <property type="match status" value="1"/>
</dbReference>
<dbReference type="PANTHER" id="PTHR43289:SF34">
    <property type="entry name" value="SERINE_THREONINE-PROTEIN KINASE YBDM-RELATED"/>
    <property type="match status" value="1"/>
</dbReference>
<dbReference type="PROSITE" id="PS50011">
    <property type="entry name" value="PROTEIN_KINASE_DOM"/>
    <property type="match status" value="1"/>
</dbReference>
<comment type="similarity">
    <text evidence="1">Belongs to the leucine-binding protein family.</text>
</comment>
<dbReference type="GO" id="GO:0004674">
    <property type="term" value="F:protein serine/threonine kinase activity"/>
    <property type="evidence" value="ECO:0007669"/>
    <property type="project" value="UniProtKB-KW"/>
</dbReference>
<evidence type="ECO:0000256" key="5">
    <source>
        <dbReference type="ARBA" id="ARBA00022777"/>
    </source>
</evidence>
<evidence type="ECO:0000256" key="1">
    <source>
        <dbReference type="ARBA" id="ARBA00010062"/>
    </source>
</evidence>
<protein>
    <submittedName>
        <fullName evidence="9">Putative serine/threonine protein kinase</fullName>
    </submittedName>
</protein>
<dbReference type="SUPFAM" id="SSF53822">
    <property type="entry name" value="Periplasmic binding protein-like I"/>
    <property type="match status" value="1"/>
</dbReference>
<dbReference type="InterPro" id="IPR028081">
    <property type="entry name" value="Leu-bd"/>
</dbReference>
<keyword evidence="10" id="KW-1185">Reference proteome</keyword>
<dbReference type="eggNOG" id="COG0683">
    <property type="taxonomic scope" value="Bacteria"/>
</dbReference>
<evidence type="ECO:0000256" key="2">
    <source>
        <dbReference type="ARBA" id="ARBA00022679"/>
    </source>
</evidence>
<keyword evidence="9" id="KW-0723">Serine/threonine-protein kinase</keyword>
<dbReference type="Proteomes" id="UP000008043">
    <property type="component" value="Chromosome"/>
</dbReference>
<dbReference type="Gene3D" id="1.10.510.10">
    <property type="entry name" value="Transferase(Phosphotransferase) domain 1"/>
    <property type="match status" value="1"/>
</dbReference>
<dbReference type="RefSeq" id="WP_015655430.1">
    <property type="nucleotide sequence ID" value="NC_020504.1"/>
</dbReference>
<dbReference type="CDD" id="cd14014">
    <property type="entry name" value="STKc_PknB_like"/>
    <property type="match status" value="1"/>
</dbReference>
<dbReference type="PANTHER" id="PTHR43289">
    <property type="entry name" value="MITOGEN-ACTIVATED PROTEIN KINASE KINASE KINASE 20-RELATED"/>
    <property type="match status" value="1"/>
</dbReference>
<evidence type="ECO:0000256" key="4">
    <source>
        <dbReference type="ARBA" id="ARBA00022741"/>
    </source>
</evidence>
<sequence length="716" mass="75440">MDRLLPSDPSVIGEYRLAARLGAGGMGVVYLARSPLGTWCALKSIRAEHADDPGFRARFRRETELAARLGGRWTVPVLAADAEARSPWLATAYVPGPSLAEAIVRHGPWPTAQLRCLGAALAEALEEVHGCGLVHRDVKPANILLAADGPRLIDFGIARAVGVTALTTDGSVIGSPGYLSPEQARGRTVGPPSDVFSLGCVLAHAATGRPVFGTGGAAGVLYRTVHEEPDLDGVPEALAGIVRRCLSKQPEQRPQVGELQEFLGPFDERNWLPEGLPALVAARAARVLDLPVPQGTVTDGARVADVADALTQTAEPAPSAPTTRRRVLAAGGAVLGVGTIGVGSWWRWGRSDPNGTTGSGNLPRHVIGLLGDRSDSVFTAHERGARLAVSEHNAVAGRAFDLVLRTADDGGTAKTATAAAGTLAANPGLVVVIGAGTNTTAPAVMVACMQAGVAHLVTRADSSELNNVNVTTTLLLRSTKTAGPPAILQYLNRVVKPARTAVVHDLTDEDATLPTVRIVTVHRKLSGDSRLEDVAPGQGFDRTARRIADRGDDAVFFAGIRPDRAAACARALRRAGYRGPCVADEHVLGARFLAAGDGWMIGTGYTDPVADPRIKAFTASHRARFGAAPAPWAAEAYDAVRFIAYGLTAAGDEVRTILRSELLRRPWQGITRRASYDLDDQFFETGEDSGEFLYRVTDRALRFVSRADDIGGAATN</sequence>
<evidence type="ECO:0000256" key="3">
    <source>
        <dbReference type="ARBA" id="ARBA00022729"/>
    </source>
</evidence>
<dbReference type="EMBL" id="HE971709">
    <property type="protein sequence ID" value="CCK25030.1"/>
    <property type="molecule type" value="Genomic_DNA"/>
</dbReference>
<proteinExistence type="inferred from homology"/>
<dbReference type="SMART" id="SM00220">
    <property type="entry name" value="S_TKc"/>
    <property type="match status" value="1"/>
</dbReference>
<evidence type="ECO:0000313" key="10">
    <source>
        <dbReference type="Proteomes" id="UP000008043"/>
    </source>
</evidence>
<dbReference type="InterPro" id="IPR017441">
    <property type="entry name" value="Protein_kinase_ATP_BS"/>
</dbReference>
<dbReference type="eggNOG" id="COG0515">
    <property type="taxonomic scope" value="Bacteria"/>
</dbReference>
<keyword evidence="5 9" id="KW-0418">Kinase</keyword>
<dbReference type="STRING" id="1214101.BN159_0651"/>
<dbReference type="GO" id="GO:0005524">
    <property type="term" value="F:ATP binding"/>
    <property type="evidence" value="ECO:0007669"/>
    <property type="project" value="UniProtKB-UniRule"/>
</dbReference>
<dbReference type="Gene3D" id="3.40.50.2300">
    <property type="match status" value="2"/>
</dbReference>
<evidence type="ECO:0000313" key="9">
    <source>
        <dbReference type="EMBL" id="CCK25030.1"/>
    </source>
</evidence>
<evidence type="ECO:0000256" key="6">
    <source>
        <dbReference type="ARBA" id="ARBA00022840"/>
    </source>
</evidence>
<dbReference type="InterPro" id="IPR028082">
    <property type="entry name" value="Peripla_BP_I"/>
</dbReference>
<evidence type="ECO:0000256" key="7">
    <source>
        <dbReference type="PROSITE-ProRule" id="PRU10141"/>
    </source>
</evidence>
<dbReference type="Gene3D" id="3.30.200.20">
    <property type="entry name" value="Phosphorylase Kinase, domain 1"/>
    <property type="match status" value="1"/>
</dbReference>
<organism evidence="9 10">
    <name type="scientific">Streptomyces davaonensis (strain DSM 101723 / JCM 4913 / KCC S-0913 / 768)</name>
    <dbReference type="NCBI Taxonomy" id="1214101"/>
    <lineage>
        <taxon>Bacteria</taxon>
        <taxon>Bacillati</taxon>
        <taxon>Actinomycetota</taxon>
        <taxon>Actinomycetes</taxon>
        <taxon>Kitasatosporales</taxon>
        <taxon>Streptomycetaceae</taxon>
        <taxon>Streptomyces</taxon>
    </lineage>
</organism>
<dbReference type="InterPro" id="IPR008271">
    <property type="entry name" value="Ser/Thr_kinase_AS"/>
</dbReference>
<dbReference type="KEGG" id="sdv:BN159_0651"/>
<reference evidence="9 10" key="1">
    <citation type="journal article" date="2012" name="J. Bacteriol.">
        <title>Genome sequence of the bacterium Streptomyces davawensis JCM 4913 and heterologous production of the unique antibiotic roseoflavin.</title>
        <authorList>
            <person name="Jankowitsch F."/>
            <person name="Schwarz J."/>
            <person name="Ruckert C."/>
            <person name="Gust B."/>
            <person name="Szczepanowski R."/>
            <person name="Blom J."/>
            <person name="Pelzer S."/>
            <person name="Kalinowski J."/>
            <person name="Mack M."/>
        </authorList>
    </citation>
    <scope>NUCLEOTIDE SEQUENCE [LARGE SCALE GENOMIC DNA]</scope>
    <source>
        <strain evidence="10">DSM 101723 / JCM 4913 / KCC S-0913 / 768</strain>
    </source>
</reference>
<dbReference type="InterPro" id="IPR000719">
    <property type="entry name" value="Prot_kinase_dom"/>
</dbReference>
<keyword evidence="2" id="KW-0808">Transferase</keyword>
<evidence type="ECO:0000259" key="8">
    <source>
        <dbReference type="PROSITE" id="PS50011"/>
    </source>
</evidence>
<name>K4QW30_STRDJ</name>
<dbReference type="InterPro" id="IPR011009">
    <property type="entry name" value="Kinase-like_dom_sf"/>
</dbReference>
<accession>K4QW30</accession>